<keyword evidence="1" id="KW-0472">Membrane</keyword>
<feature type="transmembrane region" description="Helical" evidence="1">
    <location>
        <begin position="113"/>
        <end position="136"/>
    </location>
</feature>
<proteinExistence type="predicted"/>
<dbReference type="RefSeq" id="WP_180849521.1">
    <property type="nucleotide sequence ID" value="NZ_CP047418.1"/>
</dbReference>
<dbReference type="EMBL" id="CP047418">
    <property type="protein sequence ID" value="QLL77740.1"/>
    <property type="molecule type" value="Genomic_DNA"/>
</dbReference>
<name>A0A7H9EJ64_9LACO</name>
<dbReference type="AlphaFoldDB" id="A0A7H9EJ64"/>
<evidence type="ECO:0000313" key="2">
    <source>
        <dbReference type="EMBL" id="QLL77740.1"/>
    </source>
</evidence>
<keyword evidence="1" id="KW-0812">Transmembrane</keyword>
<reference evidence="2 3" key="1">
    <citation type="submission" date="2020-01" db="EMBL/GenBank/DDBJ databases">
        <title>Complete and circular genome sequences of six lactobacillus isolates from horses.</title>
        <authorList>
            <person name="Hassan H.M."/>
        </authorList>
    </citation>
    <scope>NUCLEOTIDE SEQUENCE [LARGE SCALE GENOMIC DNA]</scope>
    <source>
        <strain evidence="2 3">1A</strain>
    </source>
</reference>
<keyword evidence="1" id="KW-1133">Transmembrane helix</keyword>
<evidence type="ECO:0000256" key="1">
    <source>
        <dbReference type="SAM" id="Phobius"/>
    </source>
</evidence>
<dbReference type="Proteomes" id="UP000510886">
    <property type="component" value="Chromosome"/>
</dbReference>
<organism evidence="2 3">
    <name type="scientific">Ligilactobacillus saerimneri</name>
    <dbReference type="NCBI Taxonomy" id="228229"/>
    <lineage>
        <taxon>Bacteria</taxon>
        <taxon>Bacillati</taxon>
        <taxon>Bacillota</taxon>
        <taxon>Bacilli</taxon>
        <taxon>Lactobacillales</taxon>
        <taxon>Lactobacillaceae</taxon>
        <taxon>Ligilactobacillus</taxon>
    </lineage>
</organism>
<evidence type="ECO:0000313" key="3">
    <source>
        <dbReference type="Proteomes" id="UP000510886"/>
    </source>
</evidence>
<accession>A0A7H9EJ64</accession>
<sequence>MVKPIPTPYNSQKNRNLIVGSNVSNLMEYNNYKDGDGGGGNMNNDYVTHPELKVSESKTQTELEKLNTKIDAKFEVINHRLDNLEKNIPMIIENALLKEREYQTNQQKENRRFFWGTIIIGGISAIAGVVSILVSLL</sequence>
<protein>
    <submittedName>
        <fullName evidence="2">Uncharacterized protein</fullName>
    </submittedName>
</protein>
<dbReference type="KEGG" id="lsw:GTO87_03470"/>
<gene>
    <name evidence="2" type="ORF">GTO87_03470</name>
</gene>